<evidence type="ECO:0000313" key="1">
    <source>
        <dbReference type="EMBL" id="MBC5833506.1"/>
    </source>
</evidence>
<comment type="caution">
    <text evidence="1">The sequence shown here is derived from an EMBL/GenBank/DDBJ whole genome shotgun (WGS) entry which is preliminary data.</text>
</comment>
<gene>
    <name evidence="1" type="ORF">H8R27_01270</name>
</gene>
<protein>
    <recommendedName>
        <fullName evidence="3">DUF4868 domain-containing protein</fullName>
    </recommendedName>
</protein>
<evidence type="ECO:0008006" key="3">
    <source>
        <dbReference type="Google" id="ProtNLM"/>
    </source>
</evidence>
<evidence type="ECO:0000313" key="2">
    <source>
        <dbReference type="Proteomes" id="UP000605990"/>
    </source>
</evidence>
<organism evidence="1 2">
    <name type="scientific">Flavobacterium bernardetii</name>
    <dbReference type="NCBI Taxonomy" id="2813823"/>
    <lineage>
        <taxon>Bacteria</taxon>
        <taxon>Pseudomonadati</taxon>
        <taxon>Bacteroidota</taxon>
        <taxon>Flavobacteriia</taxon>
        <taxon>Flavobacteriales</taxon>
        <taxon>Flavobacteriaceae</taxon>
        <taxon>Flavobacterium</taxon>
    </lineage>
</organism>
<name>A0ABR7IUQ4_9FLAO</name>
<dbReference type="EMBL" id="JACRUN010000001">
    <property type="protein sequence ID" value="MBC5833506.1"/>
    <property type="molecule type" value="Genomic_DNA"/>
</dbReference>
<sequence>MTTDNINQPAIYYVIQGRKLENDSTYIEHTFIDINPEIARQRAFDYLEYYVQLLQQGKQLFFRENEKLVKNEVSLNDIQNTTVSFAENNVGIDGIAMYMVVKEPILYMNILDEKEDRFLIYAIKNLSENDIETTKKSLIREYGYYKYMQIDTSKIEDEVQLISKSQKKGFGQNLVYTTLQTPFEFRFADINTKSKQIFRNNINQELKNINLQKSAFITDLDYHNIRIQIASLFNSKGGNVFLCNFNKGIIQPFFDNKSIASITTLIKKEIFSYFPNHKYFLQIHFVKINNVLVPIIEVKIFYNKPCFYDNDIDNSFYYRTEKGLKIISKTEDIVSYVTENIVNNKKALNDLLDSL</sequence>
<keyword evidence="2" id="KW-1185">Reference proteome</keyword>
<dbReference type="Proteomes" id="UP000605990">
    <property type="component" value="Unassembled WGS sequence"/>
</dbReference>
<accession>A0ABR7IUQ4</accession>
<reference evidence="1 2" key="1">
    <citation type="submission" date="2020-08" db="EMBL/GenBank/DDBJ databases">
        <title>Description of novel Flavobacterium F-408 isolate.</title>
        <authorList>
            <person name="Saticioglu I.B."/>
            <person name="Duman M."/>
            <person name="Altun S."/>
        </authorList>
    </citation>
    <scope>NUCLEOTIDE SEQUENCE [LARGE SCALE GENOMIC DNA]</scope>
    <source>
        <strain evidence="1 2">F-408</strain>
    </source>
</reference>
<dbReference type="RefSeq" id="WP_166124756.1">
    <property type="nucleotide sequence ID" value="NZ_JAANOQ010000001.1"/>
</dbReference>
<proteinExistence type="predicted"/>